<reference evidence="2 3" key="1">
    <citation type="submission" date="2019-12" db="EMBL/GenBank/DDBJ databases">
        <title>Chromosome-level assembly of the Caenorhabditis remanei genome.</title>
        <authorList>
            <person name="Teterina A.A."/>
            <person name="Willis J.H."/>
            <person name="Phillips P.C."/>
        </authorList>
    </citation>
    <scope>NUCLEOTIDE SEQUENCE [LARGE SCALE GENOMIC DNA]</scope>
    <source>
        <strain evidence="2 3">PX506</strain>
        <tissue evidence="2">Whole organism</tissue>
    </source>
</reference>
<protein>
    <recommendedName>
        <fullName evidence="1">F-box domain-containing protein</fullName>
    </recommendedName>
</protein>
<evidence type="ECO:0000313" key="3">
    <source>
        <dbReference type="Proteomes" id="UP000483820"/>
    </source>
</evidence>
<dbReference type="RefSeq" id="XP_053586271.1">
    <property type="nucleotide sequence ID" value="XM_053726694.1"/>
</dbReference>
<accession>A0A6A5GWT1</accession>
<evidence type="ECO:0000259" key="1">
    <source>
        <dbReference type="PROSITE" id="PS50181"/>
    </source>
</evidence>
<dbReference type="AlphaFoldDB" id="A0A6A5GWT1"/>
<dbReference type="CTD" id="78774592"/>
<sequence>MVGACISYPPQLEDAHSVSSYEVYRPIVLSNTIPVRTPPPNIRSVTFPKNVTPNNTFDLFSLPPSALTRVLGYLDSEDFLNISILSRNALSSVMEARGQGQEGSMDIAD</sequence>
<dbReference type="InterPro" id="IPR001810">
    <property type="entry name" value="F-box_dom"/>
</dbReference>
<gene>
    <name evidence="2" type="ORF">GCK72_008203</name>
</gene>
<organism evidence="2 3">
    <name type="scientific">Caenorhabditis remanei</name>
    <name type="common">Caenorhabditis vulgaris</name>
    <dbReference type="NCBI Taxonomy" id="31234"/>
    <lineage>
        <taxon>Eukaryota</taxon>
        <taxon>Metazoa</taxon>
        <taxon>Ecdysozoa</taxon>
        <taxon>Nematoda</taxon>
        <taxon>Chromadorea</taxon>
        <taxon>Rhabditida</taxon>
        <taxon>Rhabditina</taxon>
        <taxon>Rhabditomorpha</taxon>
        <taxon>Rhabditoidea</taxon>
        <taxon>Rhabditidae</taxon>
        <taxon>Peloderinae</taxon>
        <taxon>Caenorhabditis</taxon>
    </lineage>
</organism>
<dbReference type="KEGG" id="crq:GCK72_008203"/>
<evidence type="ECO:0000313" key="2">
    <source>
        <dbReference type="EMBL" id="KAF1759958.1"/>
    </source>
</evidence>
<dbReference type="GeneID" id="78774592"/>
<dbReference type="Proteomes" id="UP000483820">
    <property type="component" value="Chromosome III"/>
</dbReference>
<feature type="domain" description="F-box" evidence="1">
    <location>
        <begin position="56"/>
        <end position="88"/>
    </location>
</feature>
<comment type="caution">
    <text evidence="2">The sequence shown here is derived from an EMBL/GenBank/DDBJ whole genome shotgun (WGS) entry which is preliminary data.</text>
</comment>
<dbReference type="Pfam" id="PF00646">
    <property type="entry name" value="F-box"/>
    <property type="match status" value="1"/>
</dbReference>
<name>A0A6A5GWT1_CAERE</name>
<dbReference type="EMBL" id="WUAV01000003">
    <property type="protein sequence ID" value="KAF1759958.1"/>
    <property type="molecule type" value="Genomic_DNA"/>
</dbReference>
<proteinExistence type="predicted"/>
<dbReference type="PROSITE" id="PS50181">
    <property type="entry name" value="FBOX"/>
    <property type="match status" value="1"/>
</dbReference>